<dbReference type="InterPro" id="IPR057736">
    <property type="entry name" value="SAF_PseI/NeuA/NeuB"/>
</dbReference>
<feature type="domain" description="AFP-like" evidence="1">
    <location>
        <begin position="292"/>
        <end position="348"/>
    </location>
</feature>
<dbReference type="OrthoDB" id="9781701at2"/>
<reference evidence="2 3" key="1">
    <citation type="submission" date="2017-06" db="EMBL/GenBank/DDBJ databases">
        <authorList>
            <person name="Kim H.J."/>
            <person name="Triplett B.A."/>
        </authorList>
    </citation>
    <scope>NUCLEOTIDE SEQUENCE [LARGE SCALE GENOMIC DNA]</scope>
    <source>
        <strain evidence="2 3">DSM 13116</strain>
    </source>
</reference>
<dbReference type="SUPFAM" id="SSF51569">
    <property type="entry name" value="Aldolase"/>
    <property type="match status" value="1"/>
</dbReference>
<dbReference type="InterPro" id="IPR051690">
    <property type="entry name" value="PseI-like"/>
</dbReference>
<dbReference type="InterPro" id="IPR013132">
    <property type="entry name" value="PseI/NeuA/B-like_N"/>
</dbReference>
<dbReference type="EMBL" id="FZOC01000001">
    <property type="protein sequence ID" value="SNR66861.1"/>
    <property type="molecule type" value="Genomic_DNA"/>
</dbReference>
<dbReference type="InterPro" id="IPR036732">
    <property type="entry name" value="AFP_Neu5c_C_sf"/>
</dbReference>
<name>A0A238Y7W3_9BACT</name>
<dbReference type="RefSeq" id="WP_089271811.1">
    <property type="nucleotide sequence ID" value="NZ_FZOC01000001.1"/>
</dbReference>
<dbReference type="GO" id="GO:0016051">
    <property type="term" value="P:carbohydrate biosynthetic process"/>
    <property type="evidence" value="ECO:0007669"/>
    <property type="project" value="InterPro"/>
</dbReference>
<evidence type="ECO:0000313" key="2">
    <source>
        <dbReference type="EMBL" id="SNR66861.1"/>
    </source>
</evidence>
<dbReference type="InterPro" id="IPR013785">
    <property type="entry name" value="Aldolase_TIM"/>
</dbReference>
<dbReference type="CDD" id="cd11615">
    <property type="entry name" value="SAF_NeuB_like"/>
    <property type="match status" value="1"/>
</dbReference>
<dbReference type="PANTHER" id="PTHR42966">
    <property type="entry name" value="N-ACETYLNEURAMINATE SYNTHASE"/>
    <property type="match status" value="1"/>
</dbReference>
<dbReference type="SMART" id="SM00858">
    <property type="entry name" value="SAF"/>
    <property type="match status" value="1"/>
</dbReference>
<dbReference type="PANTHER" id="PTHR42966:SF1">
    <property type="entry name" value="SIALIC ACID SYNTHASE"/>
    <property type="match status" value="1"/>
</dbReference>
<dbReference type="AlphaFoldDB" id="A0A238Y7W3"/>
<protein>
    <submittedName>
        <fullName evidence="2">Sialic acid synthase</fullName>
    </submittedName>
</protein>
<organism evidence="2 3">
    <name type="scientific">Humidesulfovibrio mexicanus</name>
    <dbReference type="NCBI Taxonomy" id="147047"/>
    <lineage>
        <taxon>Bacteria</taxon>
        <taxon>Pseudomonadati</taxon>
        <taxon>Thermodesulfobacteriota</taxon>
        <taxon>Desulfovibrionia</taxon>
        <taxon>Desulfovibrionales</taxon>
        <taxon>Desulfovibrionaceae</taxon>
        <taxon>Humidesulfovibrio</taxon>
    </lineage>
</organism>
<dbReference type="Proteomes" id="UP000198324">
    <property type="component" value="Unassembled WGS sequence"/>
</dbReference>
<dbReference type="Gene3D" id="3.20.20.70">
    <property type="entry name" value="Aldolase class I"/>
    <property type="match status" value="1"/>
</dbReference>
<sequence>MRKFVVNDSVVADESTAYVIAEIGHNHQGNLDTARDMFLCAKDCGVDAVKLQKRDNQTLFCKSLYNAPYNSENAYGATYGEHREALEFGESEFNVLVPYAAELGLDFACTAFDVPSADFLGMVGTSVIKIASCDLVNTPLLRHVARMGKPMVVSTGGCSLDDVVRAYDTIMPLNANFCILQCTAAYPCEAQDMNLRVIETYLKRFPDIVIGLSDHQNGISLAMVAFALGARVFEKHFTLNRAMRGTDHAFSIEPTGMRKLVRDLKRAEQALGSADKHCLPMEEKPLLKMRKKIVAARNLSVGTVLTEADLALKCPGDGLMPYMLDSVLGKTLTHVLVEDEALTLEMLK</sequence>
<dbReference type="SUPFAM" id="SSF51269">
    <property type="entry name" value="AFP III-like domain"/>
    <property type="match status" value="1"/>
</dbReference>
<dbReference type="Pfam" id="PF03102">
    <property type="entry name" value="NeuB"/>
    <property type="match status" value="1"/>
</dbReference>
<proteinExistence type="predicted"/>
<dbReference type="Gene3D" id="3.90.1210.10">
    <property type="entry name" value="Antifreeze-like/N-acetylneuraminic acid synthase C-terminal domain"/>
    <property type="match status" value="1"/>
</dbReference>
<keyword evidence="3" id="KW-1185">Reference proteome</keyword>
<evidence type="ECO:0000313" key="3">
    <source>
        <dbReference type="Proteomes" id="UP000198324"/>
    </source>
</evidence>
<dbReference type="InterPro" id="IPR006190">
    <property type="entry name" value="SAF_AFP_Neu5Ac"/>
</dbReference>
<accession>A0A238Y7W3</accession>
<gene>
    <name evidence="2" type="ORF">SAMN04488503_0744</name>
</gene>
<dbReference type="Pfam" id="PF08666">
    <property type="entry name" value="SAF"/>
    <property type="match status" value="1"/>
</dbReference>
<evidence type="ECO:0000259" key="1">
    <source>
        <dbReference type="PROSITE" id="PS50844"/>
    </source>
</evidence>
<dbReference type="InterPro" id="IPR013974">
    <property type="entry name" value="SAF"/>
</dbReference>
<dbReference type="GO" id="GO:0047444">
    <property type="term" value="F:N-acylneuraminate-9-phosphate synthase activity"/>
    <property type="evidence" value="ECO:0007669"/>
    <property type="project" value="TreeGrafter"/>
</dbReference>
<dbReference type="PROSITE" id="PS50844">
    <property type="entry name" value="AFP_LIKE"/>
    <property type="match status" value="1"/>
</dbReference>